<evidence type="ECO:0000256" key="5">
    <source>
        <dbReference type="ARBA" id="ARBA00022801"/>
    </source>
</evidence>
<feature type="binding site" evidence="6">
    <location>
        <position position="186"/>
    </location>
    <ligand>
        <name>substrate</name>
    </ligand>
</feature>
<reference evidence="9 10" key="1">
    <citation type="submission" date="2019-06" db="EMBL/GenBank/DDBJ databases">
        <title>Sequencing the genomes of 1000 actinobacteria strains.</title>
        <authorList>
            <person name="Klenk H.-P."/>
        </authorList>
    </citation>
    <scope>NUCLEOTIDE SEQUENCE [LARGE SCALE GENOMIC DNA]</scope>
    <source>
        <strain evidence="9 10">DSM 4813</strain>
    </source>
</reference>
<gene>
    <name evidence="6" type="primary">map</name>
    <name evidence="9" type="ORF">FB461_1608</name>
</gene>
<comment type="similarity">
    <text evidence="6">Belongs to the peptidase M24A family. Methionine aminopeptidase type 1 subfamily.</text>
</comment>
<dbReference type="GO" id="GO:0006508">
    <property type="term" value="P:proteolysis"/>
    <property type="evidence" value="ECO:0007669"/>
    <property type="project" value="UniProtKB-KW"/>
</dbReference>
<feature type="binding site" evidence="6">
    <location>
        <position position="243"/>
    </location>
    <ligand>
        <name>a divalent metal cation</name>
        <dbReference type="ChEBI" id="CHEBI:60240"/>
        <label>1</label>
    </ligand>
</feature>
<keyword evidence="5 6" id="KW-0378">Hydrolase</keyword>
<keyword evidence="4 6" id="KW-0479">Metal-binding</keyword>
<dbReference type="InterPro" id="IPR036005">
    <property type="entry name" value="Creatinase/aminopeptidase-like"/>
</dbReference>
<comment type="subunit">
    <text evidence="6">Monomer.</text>
</comment>
<keyword evidence="3 6" id="KW-0645">Protease</keyword>
<feature type="binding site" evidence="6">
    <location>
        <position position="99"/>
    </location>
    <ligand>
        <name>a divalent metal cation</name>
        <dbReference type="ChEBI" id="CHEBI:60240"/>
        <label>1</label>
    </ligand>
</feature>
<dbReference type="Proteomes" id="UP000315389">
    <property type="component" value="Unassembled WGS sequence"/>
</dbReference>
<dbReference type="NCBIfam" id="TIGR00500">
    <property type="entry name" value="met_pdase_I"/>
    <property type="match status" value="1"/>
</dbReference>
<evidence type="ECO:0000256" key="4">
    <source>
        <dbReference type="ARBA" id="ARBA00022723"/>
    </source>
</evidence>
<feature type="binding site" evidence="6">
    <location>
        <position position="82"/>
    </location>
    <ligand>
        <name>substrate</name>
    </ligand>
</feature>
<evidence type="ECO:0000313" key="10">
    <source>
        <dbReference type="Proteomes" id="UP000315389"/>
    </source>
</evidence>
<dbReference type="RefSeq" id="WP_142120511.1">
    <property type="nucleotide sequence ID" value="NZ_BAAASV010000002.1"/>
</dbReference>
<dbReference type="PRINTS" id="PR00599">
    <property type="entry name" value="MAPEPTIDASE"/>
</dbReference>
<dbReference type="PROSITE" id="PS00680">
    <property type="entry name" value="MAP_1"/>
    <property type="match status" value="1"/>
</dbReference>
<dbReference type="PANTHER" id="PTHR43330:SF27">
    <property type="entry name" value="METHIONINE AMINOPEPTIDASE"/>
    <property type="match status" value="1"/>
</dbReference>
<dbReference type="Pfam" id="PF00557">
    <property type="entry name" value="Peptidase_M24"/>
    <property type="match status" value="1"/>
</dbReference>
<dbReference type="EC" id="3.4.11.18" evidence="6 7"/>
<dbReference type="Gene3D" id="3.90.230.10">
    <property type="entry name" value="Creatinase/methionine aminopeptidase superfamily"/>
    <property type="match status" value="1"/>
</dbReference>
<dbReference type="GO" id="GO:0070006">
    <property type="term" value="F:metalloaminopeptidase activity"/>
    <property type="evidence" value="ECO:0007669"/>
    <property type="project" value="UniProtKB-UniRule"/>
</dbReference>
<evidence type="ECO:0000259" key="8">
    <source>
        <dbReference type="Pfam" id="PF00557"/>
    </source>
</evidence>
<accession>A0A542ZXK5</accession>
<comment type="catalytic activity">
    <reaction evidence="6 7">
        <text>Release of N-terminal amino acids, preferentially methionine, from peptides and arylamides.</text>
        <dbReference type="EC" id="3.4.11.18"/>
    </reaction>
</comment>
<feature type="domain" description="Peptidase M24" evidence="8">
    <location>
        <begin position="17"/>
        <end position="248"/>
    </location>
</feature>
<protein>
    <recommendedName>
        <fullName evidence="6 7">Methionine aminopeptidase</fullName>
        <shortName evidence="6">MAP</shortName>
        <shortName evidence="6">MetAP</shortName>
        <ecNumber evidence="6 7">3.4.11.18</ecNumber>
    </recommendedName>
    <alternativeName>
        <fullName evidence="6">Peptidase M</fullName>
    </alternativeName>
</protein>
<dbReference type="InterPro" id="IPR000994">
    <property type="entry name" value="Pept_M24"/>
</dbReference>
<feature type="binding site" evidence="6">
    <location>
        <position position="110"/>
    </location>
    <ligand>
        <name>a divalent metal cation</name>
        <dbReference type="ChEBI" id="CHEBI:60240"/>
        <label>2</label>
        <note>catalytic</note>
    </ligand>
</feature>
<sequence length="279" mass="29054">MFGRSRIEYKTRAQLASMRQAGLVVDAALDEACAAATVGVTTARLDEVVRAAIEAAGARPAFLGYEGFPASACFSVNEEIIHGIPNDRPLQDGDVLSIDAGAIVDGWYSDCARTVIVGNPSADDTALVAVARDAMWNAIAQLGPGVRVGVVGEAVERTVAEQGAADGAEYGIVEEFVGHGVGSSLHQDPDIPNFATRRRGARLRPGTCVAIEPMITVGSAEIALCEDEWTVVTHSGRRAAHFEHTVAILDGGILVLTAKDGGAGELAKRGIRVAELAAP</sequence>
<dbReference type="AlphaFoldDB" id="A0A542ZXK5"/>
<dbReference type="CDD" id="cd01086">
    <property type="entry name" value="MetAP1"/>
    <property type="match status" value="1"/>
</dbReference>
<dbReference type="InterPro" id="IPR002467">
    <property type="entry name" value="Pept_M24A_MAP1"/>
</dbReference>
<comment type="function">
    <text evidence="1 6">Removes the N-terminal methionine from nascent proteins. The N-terminal methionine is often cleaved when the second residue in the primary sequence is small and uncharged (Met-Ala-, Cys, Gly, Pro, Ser, Thr, or Val). Requires deformylation of the N(alpha)-formylated initiator methionine before it can be hydrolyzed.</text>
</comment>
<dbReference type="GO" id="GO:0005829">
    <property type="term" value="C:cytosol"/>
    <property type="evidence" value="ECO:0007669"/>
    <property type="project" value="TreeGrafter"/>
</dbReference>
<feature type="binding site" evidence="6">
    <location>
        <position position="110"/>
    </location>
    <ligand>
        <name>a divalent metal cation</name>
        <dbReference type="ChEBI" id="CHEBI:60240"/>
        <label>1</label>
    </ligand>
</feature>
<feature type="binding site" evidence="6">
    <location>
        <position position="212"/>
    </location>
    <ligand>
        <name>a divalent metal cation</name>
        <dbReference type="ChEBI" id="CHEBI:60240"/>
        <label>2</label>
        <note>catalytic</note>
    </ligand>
</feature>
<keyword evidence="2 6" id="KW-0031">Aminopeptidase</keyword>
<evidence type="ECO:0000313" key="9">
    <source>
        <dbReference type="EMBL" id="TQL65075.1"/>
    </source>
</evidence>
<dbReference type="InterPro" id="IPR001714">
    <property type="entry name" value="Pept_M24_MAP"/>
</dbReference>
<dbReference type="SUPFAM" id="SSF55920">
    <property type="entry name" value="Creatinase/aminopeptidase"/>
    <property type="match status" value="1"/>
</dbReference>
<dbReference type="EMBL" id="VFOS01000001">
    <property type="protein sequence ID" value="TQL65075.1"/>
    <property type="molecule type" value="Genomic_DNA"/>
</dbReference>
<comment type="caution">
    <text evidence="9">The sequence shown here is derived from an EMBL/GenBank/DDBJ whole genome shotgun (WGS) entry which is preliminary data.</text>
</comment>
<organism evidence="9 10">
    <name type="scientific">Rarobacter faecitabidus</name>
    <dbReference type="NCBI Taxonomy" id="13243"/>
    <lineage>
        <taxon>Bacteria</taxon>
        <taxon>Bacillati</taxon>
        <taxon>Actinomycetota</taxon>
        <taxon>Actinomycetes</taxon>
        <taxon>Micrococcales</taxon>
        <taxon>Rarobacteraceae</taxon>
        <taxon>Rarobacter</taxon>
    </lineage>
</organism>
<evidence type="ECO:0000256" key="2">
    <source>
        <dbReference type="ARBA" id="ARBA00022438"/>
    </source>
</evidence>
<dbReference type="GO" id="GO:0046872">
    <property type="term" value="F:metal ion binding"/>
    <property type="evidence" value="ECO:0007669"/>
    <property type="project" value="UniProtKB-UniRule"/>
</dbReference>
<name>A0A542ZXK5_RARFA</name>
<evidence type="ECO:0000256" key="6">
    <source>
        <dbReference type="HAMAP-Rule" id="MF_01974"/>
    </source>
</evidence>
<proteinExistence type="inferred from homology"/>
<keyword evidence="10" id="KW-1185">Reference proteome</keyword>
<dbReference type="HAMAP" id="MF_01974">
    <property type="entry name" value="MetAP_1"/>
    <property type="match status" value="1"/>
</dbReference>
<evidence type="ECO:0000256" key="7">
    <source>
        <dbReference type="RuleBase" id="RU003653"/>
    </source>
</evidence>
<dbReference type="OrthoDB" id="9802055at2"/>
<comment type="cofactor">
    <cofactor evidence="6">
        <name>Co(2+)</name>
        <dbReference type="ChEBI" id="CHEBI:48828"/>
    </cofactor>
    <cofactor evidence="6">
        <name>Zn(2+)</name>
        <dbReference type="ChEBI" id="CHEBI:29105"/>
    </cofactor>
    <cofactor evidence="6">
        <name>Mn(2+)</name>
        <dbReference type="ChEBI" id="CHEBI:29035"/>
    </cofactor>
    <cofactor evidence="6">
        <name>Fe(2+)</name>
        <dbReference type="ChEBI" id="CHEBI:29033"/>
    </cofactor>
    <text evidence="6">Binds 2 divalent metal cations per subunit. Has a high-affinity and a low affinity metal-binding site. The true nature of the physiological cofactor is under debate. The enzyme is active with cobalt, zinc, manganese or divalent iron ions. Most likely, methionine aminopeptidases function as mononuclear Fe(2+)-metalloproteases under physiological conditions, and the catalytically relevant metal-binding site has been assigned to the histidine-containing high-affinity site.</text>
</comment>
<evidence type="ECO:0000256" key="3">
    <source>
        <dbReference type="ARBA" id="ARBA00022670"/>
    </source>
</evidence>
<evidence type="ECO:0000256" key="1">
    <source>
        <dbReference type="ARBA" id="ARBA00002521"/>
    </source>
</evidence>
<feature type="binding site" evidence="6">
    <location>
        <position position="243"/>
    </location>
    <ligand>
        <name>a divalent metal cation</name>
        <dbReference type="ChEBI" id="CHEBI:60240"/>
        <label>2</label>
        <note>catalytic</note>
    </ligand>
</feature>
<feature type="binding site" evidence="6">
    <location>
        <position position="179"/>
    </location>
    <ligand>
        <name>a divalent metal cation</name>
        <dbReference type="ChEBI" id="CHEBI:60240"/>
        <label>2</label>
        <note>catalytic</note>
    </ligand>
</feature>
<dbReference type="GO" id="GO:0004239">
    <property type="term" value="F:initiator methionyl aminopeptidase activity"/>
    <property type="evidence" value="ECO:0007669"/>
    <property type="project" value="UniProtKB-UniRule"/>
</dbReference>
<dbReference type="PANTHER" id="PTHR43330">
    <property type="entry name" value="METHIONINE AMINOPEPTIDASE"/>
    <property type="match status" value="1"/>
</dbReference>